<feature type="coiled-coil region" evidence="1">
    <location>
        <begin position="80"/>
        <end position="121"/>
    </location>
</feature>
<comment type="caution">
    <text evidence="4">The sequence shown here is derived from an EMBL/GenBank/DDBJ whole genome shotgun (WGS) entry which is preliminary data.</text>
</comment>
<feature type="domain" description="FP protein C-terminal" evidence="3">
    <location>
        <begin position="228"/>
        <end position="279"/>
    </location>
</feature>
<evidence type="ECO:0000313" key="4">
    <source>
        <dbReference type="EMBL" id="KAG7296756.1"/>
    </source>
</evidence>
<feature type="region of interest" description="Disordered" evidence="2">
    <location>
        <begin position="1"/>
        <end position="23"/>
    </location>
</feature>
<evidence type="ECO:0000256" key="1">
    <source>
        <dbReference type="SAM" id="Coils"/>
    </source>
</evidence>
<keyword evidence="1" id="KW-0175">Coiled coil</keyword>
<evidence type="ECO:0000313" key="5">
    <source>
        <dbReference type="Proteomes" id="UP000823941"/>
    </source>
</evidence>
<keyword evidence="5" id="KW-1185">Reference proteome</keyword>
<proteinExistence type="predicted"/>
<dbReference type="Pfam" id="PF25298">
    <property type="entry name" value="Baculo_FP_2nd"/>
    <property type="match status" value="1"/>
</dbReference>
<name>A0ABQ7PUV4_PLUXY</name>
<reference evidence="4 5" key="1">
    <citation type="submission" date="2021-06" db="EMBL/GenBank/DDBJ databases">
        <title>A haploid diamondback moth (Plutella xylostella L.) genome assembly resolves 31 chromosomes and identifies a diamide resistance mutation.</title>
        <authorList>
            <person name="Ward C.M."/>
            <person name="Perry K.D."/>
            <person name="Baker G."/>
            <person name="Powis K."/>
            <person name="Heckel D.G."/>
            <person name="Baxter S.W."/>
        </authorList>
    </citation>
    <scope>NUCLEOTIDE SEQUENCE [LARGE SCALE GENOMIC DNA]</scope>
    <source>
        <strain evidence="4 5">LV</strain>
        <tissue evidence="4">Single pupa</tissue>
    </source>
</reference>
<accession>A0ABQ7PUV4</accession>
<sequence length="285" mass="32832">MLRTPERSSSESNLTELPINVTTPMRFANLRNKRKRPEDSSGDLNDFKTEMKDMLSTWMAHQKNETTQICSSLKNIETSLTFLSAQYDEMFKKIEELEREKKKDKEQIVFLENKIEDLQKSHRKSSFELKNVPRVSSETKSCLVNMVTNLATSLNVDIHPGEISDIYRSSKKGEATPIVVELTSYIKKTNLLQAAKKFNIANKSNKINSTHLGMKGNSTAVYLSDHLTQRGNRLYYLARELAKAQKYRFCWTSLGDALVRKDENSPIIKIINESQIQRLYQQDNI</sequence>
<feature type="compositionally biased region" description="Polar residues" evidence="2">
    <location>
        <begin position="10"/>
        <end position="23"/>
    </location>
</feature>
<protein>
    <recommendedName>
        <fullName evidence="3">FP protein C-terminal domain-containing protein</fullName>
    </recommendedName>
</protein>
<dbReference type="EMBL" id="JAHIBW010000028">
    <property type="protein sequence ID" value="KAG7296756.1"/>
    <property type="molecule type" value="Genomic_DNA"/>
</dbReference>
<dbReference type="InterPro" id="IPR057251">
    <property type="entry name" value="FP_C"/>
</dbReference>
<evidence type="ECO:0000256" key="2">
    <source>
        <dbReference type="SAM" id="MobiDB-lite"/>
    </source>
</evidence>
<gene>
    <name evidence="4" type="ORF">JYU34_020691</name>
</gene>
<evidence type="ECO:0000259" key="3">
    <source>
        <dbReference type="Pfam" id="PF25298"/>
    </source>
</evidence>
<dbReference type="Proteomes" id="UP000823941">
    <property type="component" value="Chromosome 28"/>
</dbReference>
<organism evidence="4 5">
    <name type="scientific">Plutella xylostella</name>
    <name type="common">Diamondback moth</name>
    <name type="synonym">Plutella maculipennis</name>
    <dbReference type="NCBI Taxonomy" id="51655"/>
    <lineage>
        <taxon>Eukaryota</taxon>
        <taxon>Metazoa</taxon>
        <taxon>Ecdysozoa</taxon>
        <taxon>Arthropoda</taxon>
        <taxon>Hexapoda</taxon>
        <taxon>Insecta</taxon>
        <taxon>Pterygota</taxon>
        <taxon>Neoptera</taxon>
        <taxon>Endopterygota</taxon>
        <taxon>Lepidoptera</taxon>
        <taxon>Glossata</taxon>
        <taxon>Ditrysia</taxon>
        <taxon>Yponomeutoidea</taxon>
        <taxon>Plutellidae</taxon>
        <taxon>Plutella</taxon>
    </lineage>
</organism>